<dbReference type="PANTHER" id="PTHR10133:SF27">
    <property type="entry name" value="DNA POLYMERASE NU"/>
    <property type="match status" value="1"/>
</dbReference>
<comment type="caution">
    <text evidence="7">The sequence shown here is derived from an EMBL/GenBank/DDBJ whole genome shotgun (WGS) entry which is preliminary data.</text>
</comment>
<evidence type="ECO:0000256" key="1">
    <source>
        <dbReference type="ARBA" id="ARBA00011541"/>
    </source>
</evidence>
<dbReference type="InterPro" id="IPR043502">
    <property type="entry name" value="DNA/RNA_pol_sf"/>
</dbReference>
<gene>
    <name evidence="7" type="ORF">HUK84_20375</name>
</gene>
<accession>A0A7Y7M7U2</accession>
<protein>
    <recommendedName>
        <fullName evidence="2">DNA-directed DNA polymerase</fullName>
        <ecNumber evidence="2">2.7.7.7</ecNumber>
    </recommendedName>
</protein>
<reference evidence="7 8" key="1">
    <citation type="submission" date="2020-06" db="EMBL/GenBank/DDBJ databases">
        <title>Description of novel acetic acid bacteria.</title>
        <authorList>
            <person name="Sombolestani A."/>
        </authorList>
    </citation>
    <scope>NUCLEOTIDE SEQUENCE [LARGE SCALE GENOMIC DNA]</scope>
    <source>
        <strain evidence="7 8">LMG 31431</strain>
    </source>
</reference>
<evidence type="ECO:0000259" key="6">
    <source>
        <dbReference type="Pfam" id="PF00476"/>
    </source>
</evidence>
<comment type="subunit">
    <text evidence="1">Single-chain monomer with multiple functions.</text>
</comment>
<dbReference type="AlphaFoldDB" id="A0A7Y7M7U2"/>
<proteinExistence type="predicted"/>
<dbReference type="GO" id="GO:0006261">
    <property type="term" value="P:DNA-templated DNA replication"/>
    <property type="evidence" value="ECO:0007669"/>
    <property type="project" value="InterPro"/>
</dbReference>
<dbReference type="Proteomes" id="UP000534870">
    <property type="component" value="Unassembled WGS sequence"/>
</dbReference>
<dbReference type="GO" id="GO:0003887">
    <property type="term" value="F:DNA-directed DNA polymerase activity"/>
    <property type="evidence" value="ECO:0007669"/>
    <property type="project" value="UniProtKB-EC"/>
</dbReference>
<evidence type="ECO:0000256" key="5">
    <source>
        <dbReference type="ARBA" id="ARBA00049244"/>
    </source>
</evidence>
<dbReference type="GO" id="GO:0003677">
    <property type="term" value="F:DNA binding"/>
    <property type="evidence" value="ECO:0007669"/>
    <property type="project" value="InterPro"/>
</dbReference>
<dbReference type="EMBL" id="JABXXP010000948">
    <property type="protein sequence ID" value="NVN13462.1"/>
    <property type="molecule type" value="Genomic_DNA"/>
</dbReference>
<evidence type="ECO:0000256" key="4">
    <source>
        <dbReference type="ARBA" id="ARBA00022839"/>
    </source>
</evidence>
<evidence type="ECO:0000313" key="8">
    <source>
        <dbReference type="Proteomes" id="UP000534870"/>
    </source>
</evidence>
<evidence type="ECO:0000313" key="7">
    <source>
        <dbReference type="EMBL" id="NVN13462.1"/>
    </source>
</evidence>
<name>A0A7Y7M7U2_9PROT</name>
<dbReference type="Pfam" id="PF00476">
    <property type="entry name" value="DNA_pol_A"/>
    <property type="match status" value="1"/>
</dbReference>
<evidence type="ECO:0000256" key="2">
    <source>
        <dbReference type="ARBA" id="ARBA00012417"/>
    </source>
</evidence>
<organism evidence="7 8">
    <name type="scientific">Nguyenibacter vanlangensis</name>
    <dbReference type="NCBI Taxonomy" id="1216886"/>
    <lineage>
        <taxon>Bacteria</taxon>
        <taxon>Pseudomonadati</taxon>
        <taxon>Pseudomonadota</taxon>
        <taxon>Alphaproteobacteria</taxon>
        <taxon>Acetobacterales</taxon>
        <taxon>Acetobacteraceae</taxon>
        <taxon>Nguyenibacter</taxon>
    </lineage>
</organism>
<dbReference type="RefSeq" id="WP_176641820.1">
    <property type="nucleotide sequence ID" value="NZ_JABXXP010000948.1"/>
</dbReference>
<keyword evidence="3" id="KW-0235">DNA replication</keyword>
<keyword evidence="4" id="KW-0378">Hydrolase</keyword>
<sequence>PLQGGAADIIKRAMVRLPQALAAASLDGRLLLQVHDELLFEVRADQQETLAALVKQVMESAASLTVPLVVETGAGANWADAH</sequence>
<dbReference type="GO" id="GO:0004527">
    <property type="term" value="F:exonuclease activity"/>
    <property type="evidence" value="ECO:0007669"/>
    <property type="project" value="UniProtKB-KW"/>
</dbReference>
<dbReference type="InterPro" id="IPR002298">
    <property type="entry name" value="DNA_polymerase_A"/>
</dbReference>
<keyword evidence="4" id="KW-0269">Exonuclease</keyword>
<dbReference type="GO" id="GO:0006302">
    <property type="term" value="P:double-strand break repair"/>
    <property type="evidence" value="ECO:0007669"/>
    <property type="project" value="TreeGrafter"/>
</dbReference>
<dbReference type="SUPFAM" id="SSF56672">
    <property type="entry name" value="DNA/RNA polymerases"/>
    <property type="match status" value="1"/>
</dbReference>
<dbReference type="Gene3D" id="3.30.70.370">
    <property type="match status" value="1"/>
</dbReference>
<feature type="non-terminal residue" evidence="7">
    <location>
        <position position="1"/>
    </location>
</feature>
<dbReference type="InterPro" id="IPR001098">
    <property type="entry name" value="DNA-dir_DNA_pol_A_palm_dom"/>
</dbReference>
<keyword evidence="4" id="KW-0540">Nuclease</keyword>
<feature type="domain" description="DNA-directed DNA polymerase family A palm" evidence="6">
    <location>
        <begin position="1"/>
        <end position="80"/>
    </location>
</feature>
<dbReference type="EC" id="2.7.7.7" evidence="2"/>
<dbReference type="PANTHER" id="PTHR10133">
    <property type="entry name" value="DNA POLYMERASE I"/>
    <property type="match status" value="1"/>
</dbReference>
<comment type="catalytic activity">
    <reaction evidence="5">
        <text>DNA(n) + a 2'-deoxyribonucleoside 5'-triphosphate = DNA(n+1) + diphosphate</text>
        <dbReference type="Rhea" id="RHEA:22508"/>
        <dbReference type="Rhea" id="RHEA-COMP:17339"/>
        <dbReference type="Rhea" id="RHEA-COMP:17340"/>
        <dbReference type="ChEBI" id="CHEBI:33019"/>
        <dbReference type="ChEBI" id="CHEBI:61560"/>
        <dbReference type="ChEBI" id="CHEBI:173112"/>
        <dbReference type="EC" id="2.7.7.7"/>
    </reaction>
</comment>
<evidence type="ECO:0000256" key="3">
    <source>
        <dbReference type="ARBA" id="ARBA00022705"/>
    </source>
</evidence>